<evidence type="ECO:0000313" key="2">
    <source>
        <dbReference type="Proteomes" id="UP001501536"/>
    </source>
</evidence>
<protein>
    <submittedName>
        <fullName evidence="1">Uncharacterized protein</fullName>
    </submittedName>
</protein>
<accession>A0ABP7CZP5</accession>
<evidence type="ECO:0000313" key="1">
    <source>
        <dbReference type="EMBL" id="GAA3697449.1"/>
    </source>
</evidence>
<sequence length="91" mass="9584">METLPTLTADRTHLFPGARLRLDGAGPTGATDVVVLFSDGVHAEGLLETAGHGLTLRVEEYRTGAGSRIEAKHWELTSTGEGSWRVAGPAS</sequence>
<name>A0ABP7CZP5_9MICC</name>
<organism evidence="1 2">
    <name type="scientific">Zhihengliuella alba</name>
    <dbReference type="NCBI Taxonomy" id="547018"/>
    <lineage>
        <taxon>Bacteria</taxon>
        <taxon>Bacillati</taxon>
        <taxon>Actinomycetota</taxon>
        <taxon>Actinomycetes</taxon>
        <taxon>Micrococcales</taxon>
        <taxon>Micrococcaceae</taxon>
        <taxon>Zhihengliuella</taxon>
    </lineage>
</organism>
<gene>
    <name evidence="1" type="ORF">GCM10022377_07930</name>
</gene>
<dbReference type="RefSeq" id="WP_344880279.1">
    <property type="nucleotide sequence ID" value="NZ_BAABCJ010000001.1"/>
</dbReference>
<keyword evidence="2" id="KW-1185">Reference proteome</keyword>
<reference evidence="2" key="1">
    <citation type="journal article" date="2019" name="Int. J. Syst. Evol. Microbiol.">
        <title>The Global Catalogue of Microorganisms (GCM) 10K type strain sequencing project: providing services to taxonomists for standard genome sequencing and annotation.</title>
        <authorList>
            <consortium name="The Broad Institute Genomics Platform"/>
            <consortium name="The Broad Institute Genome Sequencing Center for Infectious Disease"/>
            <person name="Wu L."/>
            <person name="Ma J."/>
        </authorList>
    </citation>
    <scope>NUCLEOTIDE SEQUENCE [LARGE SCALE GENOMIC DNA]</scope>
    <source>
        <strain evidence="2">JCM 16961</strain>
    </source>
</reference>
<proteinExistence type="predicted"/>
<dbReference type="Proteomes" id="UP001501536">
    <property type="component" value="Unassembled WGS sequence"/>
</dbReference>
<comment type="caution">
    <text evidence="1">The sequence shown here is derived from an EMBL/GenBank/DDBJ whole genome shotgun (WGS) entry which is preliminary data.</text>
</comment>
<dbReference type="EMBL" id="BAABCJ010000001">
    <property type="protein sequence ID" value="GAA3697449.1"/>
    <property type="molecule type" value="Genomic_DNA"/>
</dbReference>